<name>A0A0D8ZLU9_9CYAN</name>
<dbReference type="OrthoDB" id="9885848at2"/>
<evidence type="ECO:0000313" key="2">
    <source>
        <dbReference type="Proteomes" id="UP000032452"/>
    </source>
</evidence>
<reference evidence="1 2" key="1">
    <citation type="submission" date="2015-02" db="EMBL/GenBank/DDBJ databases">
        <title>Draft genome of a novel marine cyanobacterium (Chroococcales) isolated from South Atlantic Ocean.</title>
        <authorList>
            <person name="Rigonato J."/>
            <person name="Alvarenga D.O."/>
            <person name="Branco L.H."/>
            <person name="Varani A.M."/>
            <person name="Brandini F.P."/>
            <person name="Fiore M.F."/>
        </authorList>
    </citation>
    <scope>NUCLEOTIDE SEQUENCE [LARGE SCALE GENOMIC DNA]</scope>
    <source>
        <strain evidence="1 2">CENA595</strain>
    </source>
</reference>
<accession>A0A0D8ZLU9</accession>
<proteinExistence type="predicted"/>
<dbReference type="EMBL" id="JYON01000034">
    <property type="protein sequence ID" value="KJH69793.1"/>
    <property type="molecule type" value="Genomic_DNA"/>
</dbReference>
<keyword evidence="2" id="KW-1185">Reference proteome</keyword>
<evidence type="ECO:0000313" key="1">
    <source>
        <dbReference type="EMBL" id="KJH69793.1"/>
    </source>
</evidence>
<organism evidence="1 2">
    <name type="scientific">Aliterella atlantica CENA595</name>
    <dbReference type="NCBI Taxonomy" id="1618023"/>
    <lineage>
        <taxon>Bacteria</taxon>
        <taxon>Bacillati</taxon>
        <taxon>Cyanobacteriota</taxon>
        <taxon>Cyanophyceae</taxon>
        <taxon>Chroococcidiopsidales</taxon>
        <taxon>Aliterellaceae</taxon>
        <taxon>Aliterella</taxon>
    </lineage>
</organism>
<sequence>MQLMVIQDSDRTKIGSVAAQVGMELANGYKVSKVNDKSVIAQCNGHTEKFFDPTSIYYTEATRWGFRCSTVDEKVETLAALTRKFRYGESACQQYIDYGYASALSNRIEEAGFSFAKLVQKQREEAIAQLQKAEVVECSKK</sequence>
<dbReference type="RefSeq" id="WP_045056843.1">
    <property type="nucleotide sequence ID" value="NZ_CAWMDP010000031.1"/>
</dbReference>
<gene>
    <name evidence="1" type="ORF">UH38_22040</name>
</gene>
<dbReference type="AlphaFoldDB" id="A0A0D8ZLU9"/>
<comment type="caution">
    <text evidence="1">The sequence shown here is derived from an EMBL/GenBank/DDBJ whole genome shotgun (WGS) entry which is preliminary data.</text>
</comment>
<protein>
    <submittedName>
        <fullName evidence="1">Uncharacterized protein</fullName>
    </submittedName>
</protein>
<dbReference type="Proteomes" id="UP000032452">
    <property type="component" value="Unassembled WGS sequence"/>
</dbReference>
<dbReference type="STRING" id="1618023.UH38_22040"/>